<evidence type="ECO:0000256" key="11">
    <source>
        <dbReference type="ARBA" id="ARBA00023136"/>
    </source>
</evidence>
<dbReference type="GO" id="GO:0046355">
    <property type="term" value="P:mannan catabolic process"/>
    <property type="evidence" value="ECO:0007669"/>
    <property type="project" value="UniProtKB-ARBA"/>
</dbReference>
<keyword evidence="10" id="KW-1133">Transmembrane helix</keyword>
<dbReference type="InterPro" id="IPR045053">
    <property type="entry name" value="MAN-like"/>
</dbReference>
<evidence type="ECO:0000256" key="1">
    <source>
        <dbReference type="ARBA" id="ARBA00001678"/>
    </source>
</evidence>
<dbReference type="Gene3D" id="3.20.20.80">
    <property type="entry name" value="Glycosidases"/>
    <property type="match status" value="1"/>
</dbReference>
<keyword evidence="12 13" id="KW-0326">Glycosidase</keyword>
<evidence type="ECO:0000256" key="3">
    <source>
        <dbReference type="ARBA" id="ARBA00004613"/>
    </source>
</evidence>
<accession>A0A559LKU1</accession>
<dbReference type="InterPro" id="IPR001547">
    <property type="entry name" value="Glyco_hydro_5"/>
</dbReference>
<dbReference type="InterPro" id="IPR005828">
    <property type="entry name" value="MFS_sugar_transport-like"/>
</dbReference>
<comment type="catalytic activity">
    <reaction evidence="1">
        <text>Random hydrolysis of (1-&gt;4)-beta-D-mannosidic linkages in mannans, galactomannans and glucomannans.</text>
        <dbReference type="EC" id="3.2.1.78"/>
    </reaction>
</comment>
<dbReference type="Pfam" id="PF00083">
    <property type="entry name" value="Sugar_tr"/>
    <property type="match status" value="1"/>
</dbReference>
<evidence type="ECO:0000256" key="2">
    <source>
        <dbReference type="ARBA" id="ARBA00004370"/>
    </source>
</evidence>
<dbReference type="Proteomes" id="UP000320707">
    <property type="component" value="Unassembled WGS sequence"/>
</dbReference>
<dbReference type="GO" id="GO:0016020">
    <property type="term" value="C:membrane"/>
    <property type="evidence" value="ECO:0007669"/>
    <property type="project" value="UniProtKB-SubCell"/>
</dbReference>
<evidence type="ECO:0000256" key="8">
    <source>
        <dbReference type="ARBA" id="ARBA00022729"/>
    </source>
</evidence>
<name>A0A559LKU1_FUSOC</name>
<dbReference type="InterPro" id="IPR017853">
    <property type="entry name" value="GH"/>
</dbReference>
<reference evidence="15 16" key="1">
    <citation type="journal article" date="2019" name="Microbiol. Resour. Announc.">
        <title>High-quality draft genome sequence of Fusarium oxysporum f. sp. cubense strain 160527, a causal agent of Panama disease.</title>
        <authorList>
            <person name="Asai S."/>
            <person name="Ayukawa Y."/>
            <person name="Gan P."/>
            <person name="Masuda S."/>
            <person name="Komatsu K."/>
            <person name="Shirasu K."/>
            <person name="Arie T."/>
        </authorList>
    </citation>
    <scope>NUCLEOTIDE SEQUENCE [LARGE SCALE GENOMIC DNA]</scope>
    <source>
        <strain evidence="15 16">160527</strain>
    </source>
</reference>
<keyword evidence="8" id="KW-0732">Signal</keyword>
<keyword evidence="7" id="KW-0812">Transmembrane</keyword>
<evidence type="ECO:0000256" key="9">
    <source>
        <dbReference type="ARBA" id="ARBA00022801"/>
    </source>
</evidence>
<dbReference type="AlphaFoldDB" id="A0A559LKU1"/>
<comment type="similarity">
    <text evidence="4 13">Belongs to the glycosyl hydrolase 5 (cellulase A) family.</text>
</comment>
<dbReference type="EC" id="3.2.1.78" evidence="5"/>
<keyword evidence="9 13" id="KW-0378">Hydrolase</keyword>
<dbReference type="EMBL" id="SRMI01000003">
    <property type="protein sequence ID" value="TVY74883.1"/>
    <property type="molecule type" value="Genomic_DNA"/>
</dbReference>
<dbReference type="PANTHER" id="PTHR31451">
    <property type="match status" value="1"/>
</dbReference>
<keyword evidence="11" id="KW-0472">Membrane</keyword>
<evidence type="ECO:0000313" key="15">
    <source>
        <dbReference type="EMBL" id="TVY74883.1"/>
    </source>
</evidence>
<comment type="subcellular location">
    <subcellularLocation>
        <location evidence="2">Membrane</location>
    </subcellularLocation>
    <subcellularLocation>
        <location evidence="3">Secreted</location>
    </subcellularLocation>
</comment>
<organism evidence="15 16">
    <name type="scientific">Fusarium oxysporum f. sp. cubense</name>
    <dbReference type="NCBI Taxonomy" id="61366"/>
    <lineage>
        <taxon>Eukaryota</taxon>
        <taxon>Fungi</taxon>
        <taxon>Dikarya</taxon>
        <taxon>Ascomycota</taxon>
        <taxon>Pezizomycotina</taxon>
        <taxon>Sordariomycetes</taxon>
        <taxon>Hypocreomycetidae</taxon>
        <taxon>Hypocreales</taxon>
        <taxon>Nectriaceae</taxon>
        <taxon>Fusarium</taxon>
        <taxon>Fusarium oxysporum species complex</taxon>
    </lineage>
</organism>
<feature type="domain" description="Glycoside hydrolase family 5" evidence="14">
    <location>
        <begin position="146"/>
        <end position="255"/>
    </location>
</feature>
<dbReference type="Pfam" id="PF00150">
    <property type="entry name" value="Cellulase"/>
    <property type="match status" value="1"/>
</dbReference>
<protein>
    <recommendedName>
        <fullName evidence="5">mannan endo-1,4-beta-mannosidase</fullName>
        <ecNumber evidence="5">3.2.1.78</ecNumber>
    </recommendedName>
</protein>
<gene>
    <name evidence="15" type="ORF">Focb16_v004804</name>
</gene>
<evidence type="ECO:0000256" key="13">
    <source>
        <dbReference type="RuleBase" id="RU361153"/>
    </source>
</evidence>
<dbReference type="SUPFAM" id="SSF51445">
    <property type="entry name" value="(Trans)glycosidases"/>
    <property type="match status" value="1"/>
</dbReference>
<dbReference type="PANTHER" id="PTHR31451:SF39">
    <property type="entry name" value="MANNAN ENDO-1,4-BETA-MANNOSIDASE 1"/>
    <property type="match status" value="1"/>
</dbReference>
<evidence type="ECO:0000256" key="10">
    <source>
        <dbReference type="ARBA" id="ARBA00022989"/>
    </source>
</evidence>
<proteinExistence type="inferred from homology"/>
<evidence type="ECO:0000256" key="7">
    <source>
        <dbReference type="ARBA" id="ARBA00022692"/>
    </source>
</evidence>
<evidence type="ECO:0000256" key="4">
    <source>
        <dbReference type="ARBA" id="ARBA00005641"/>
    </source>
</evidence>
<dbReference type="InterPro" id="IPR036259">
    <property type="entry name" value="MFS_trans_sf"/>
</dbReference>
<dbReference type="GO" id="GO:0022857">
    <property type="term" value="F:transmembrane transporter activity"/>
    <property type="evidence" value="ECO:0007669"/>
    <property type="project" value="InterPro"/>
</dbReference>
<evidence type="ECO:0000259" key="14">
    <source>
        <dbReference type="Pfam" id="PF00150"/>
    </source>
</evidence>
<evidence type="ECO:0000256" key="12">
    <source>
        <dbReference type="ARBA" id="ARBA00023295"/>
    </source>
</evidence>
<dbReference type="Gene3D" id="1.20.1250.20">
    <property type="entry name" value="MFS general substrate transporter like domains"/>
    <property type="match status" value="1"/>
</dbReference>
<evidence type="ECO:0000256" key="5">
    <source>
        <dbReference type="ARBA" id="ARBA00012706"/>
    </source>
</evidence>
<comment type="caution">
    <text evidence="15">The sequence shown here is derived from an EMBL/GenBank/DDBJ whole genome shotgun (WGS) entry which is preliminary data.</text>
</comment>
<dbReference type="GO" id="GO:0005576">
    <property type="term" value="C:extracellular region"/>
    <property type="evidence" value="ECO:0007669"/>
    <property type="project" value="UniProtKB-SubCell"/>
</dbReference>
<sequence>MHGMNSSSVTSGWLVHVNQAEKATATLMALKNRIEIDEAISIEIAQIESSLENARQERTYLMSIFSKNKEKLGYRFFLCIFLQFVQQMCGGNLISTYASTIFQDNLSLGVSLSKILAACAPGATANAAKSFSTSNLYYVAGLTDGQQTTLLNGLQSAGVKVLRVWLDGQSGATKGTPINDFKSLQGTSSDDWDDTVLNRLDTFMVKAHDYGIKLLISIHSYNALENNSDFYGKWYGTGNFYTSSKAISQFKDRIAHVLAHKHPKTGETWAQSSDYIFAFEAQNEAMHPQHQRQPQWKLEGVTTGGGAYLDNSLLDAYFTCDSLDVLAIHTYGVADLTTSRLQPFVDKAKKAGKKLIMQEWGVCYTDAENNNCNGGSPVPSSTRVGNIKKWAANIDAAGIP</sequence>
<evidence type="ECO:0000256" key="6">
    <source>
        <dbReference type="ARBA" id="ARBA00022525"/>
    </source>
</evidence>
<evidence type="ECO:0000313" key="16">
    <source>
        <dbReference type="Proteomes" id="UP000320707"/>
    </source>
</evidence>
<dbReference type="GO" id="GO:0016985">
    <property type="term" value="F:mannan endo-1,4-beta-mannosidase activity"/>
    <property type="evidence" value="ECO:0007669"/>
    <property type="project" value="UniProtKB-EC"/>
</dbReference>
<keyword evidence="6" id="KW-0964">Secreted</keyword>